<organism evidence="1">
    <name type="scientific">Candidatus Mycoplasma haematominutum 'Birmingham 1'</name>
    <dbReference type="NCBI Taxonomy" id="1116213"/>
    <lineage>
        <taxon>Bacteria</taxon>
        <taxon>Bacillati</taxon>
        <taxon>Mycoplasmatota</taxon>
        <taxon>Mollicutes</taxon>
        <taxon>Mycoplasmataceae</taxon>
        <taxon>Mycoplasma</taxon>
    </lineage>
</organism>
<dbReference type="HOGENOM" id="CLU_139120_0_0_14"/>
<dbReference type="AlphaFoldDB" id="G8C346"/>
<proteinExistence type="predicted"/>
<reference evidence="1" key="2">
    <citation type="submission" date="2011-11" db="EMBL/GenBank/DDBJ databases">
        <authorList>
            <person name="Barker E."/>
        </authorList>
    </citation>
    <scope>NUCLEOTIDE SEQUENCE</scope>
    <source>
        <strain evidence="1">Birmingham 1</strain>
    </source>
</reference>
<sequence length="173" mass="19770">MSSRFRLSILTAPVEGEGSFYSSTYFPIVVYTSDNLVPESNLRDWWALTCFPMRVNLEGRSNTSPQSKHQSYREVLLVNRREIGAYIPASDSLVIDREVLLHYVLSGCQLNSALTRLIRRLLPEVPLRKQLEFSSLVSPESWQIQESAALLEKHDSVLAALHKPKKQKKARKK</sequence>
<evidence type="ECO:0000313" key="1">
    <source>
        <dbReference type="EMBL" id="CCE66744.1"/>
    </source>
</evidence>
<dbReference type="PATRIC" id="fig|1116213.3.peg.237"/>
<gene>
    <name evidence="1" type="ORF">MHM_02260</name>
</gene>
<dbReference type="KEGG" id="mhb:MHM_02260"/>
<protein>
    <submittedName>
        <fullName evidence="1">Uncharacterized protein</fullName>
    </submittedName>
</protein>
<dbReference type="EMBL" id="HE613254">
    <property type="protein sequence ID" value="CCE66744.1"/>
    <property type="molecule type" value="Genomic_DNA"/>
</dbReference>
<name>G8C346_9MOLU</name>
<reference evidence="1" key="1">
    <citation type="submission" date="2011-11" db="EMBL/GenBank/DDBJ databases">
        <title>Complete genome sequence of Candidatus Mycoplasma haemominutum.</title>
        <authorList>
            <person name="Barker E.N."/>
            <person name="Darby A.C."/>
            <person name="Helps C.R."/>
            <person name="Peters I.R."/>
            <person name="Hughes M.A."/>
            <person name="Radford A.D."/>
            <person name="Novacco M."/>
            <person name="Boretti F."/>
            <person name="Hofmann-Lehmann R."/>
            <person name="Tasker S."/>
        </authorList>
    </citation>
    <scope>NUCLEOTIDE SEQUENCE</scope>
    <source>
        <strain evidence="1">Birmingham 1</strain>
    </source>
</reference>
<accession>G8C346</accession>